<feature type="signal peptide" evidence="2">
    <location>
        <begin position="1"/>
        <end position="33"/>
    </location>
</feature>
<organism evidence="4 5">
    <name type="scientific">Marininema mesophilum</name>
    <dbReference type="NCBI Taxonomy" id="1048340"/>
    <lineage>
        <taxon>Bacteria</taxon>
        <taxon>Bacillati</taxon>
        <taxon>Bacillota</taxon>
        <taxon>Bacilli</taxon>
        <taxon>Bacillales</taxon>
        <taxon>Thermoactinomycetaceae</taxon>
        <taxon>Marininema</taxon>
    </lineage>
</organism>
<dbReference type="PANTHER" id="PTHR40032:SF1">
    <property type="entry name" value="EXPORTED PROTEIN"/>
    <property type="match status" value="1"/>
</dbReference>
<feature type="compositionally biased region" description="Basic and acidic residues" evidence="1">
    <location>
        <begin position="88"/>
        <end position="105"/>
    </location>
</feature>
<gene>
    <name evidence="4" type="ORF">SAMN05444487_101417</name>
</gene>
<evidence type="ECO:0000259" key="3">
    <source>
        <dbReference type="Pfam" id="PF12671"/>
    </source>
</evidence>
<feature type="domain" description="Putative amidase" evidence="3">
    <location>
        <begin position="302"/>
        <end position="447"/>
    </location>
</feature>
<accession>A0A1H2R9G3</accession>
<keyword evidence="2" id="KW-0732">Signal</keyword>
<sequence>MNRRKKSGLPKNKKLLIGASVAAIVLIGSGVYATMTNAGDDQAASSKVREKKQVTAKAPDDAKTPDDARAPEEYKDVSGENMVKPGKKYYDESSKTPDQVKREQPKAVNVVKKVTGSTPDLKTQSGRDKVREAITDVDKLNSTDQKSVKKLLVEVSKIENKKINARIQGLVAKGKKGTLTSAEKAELSSLLPEKNPGQPIKPEPVKTTPKKETKKPDQAPSTPTDKNAQAGITPSNDSETQNRKQTDTNQPGDNEQNQNPQQPDTIQPNPGQQEPNNPQTQKPTPPNQNKPQQKPRIESNGYNRTKAVEYAYKWWNKRNNAKYGYYSKANGGCYDCWLDCTNFISQVLKEGGFKEKKGRYDRYDYWYYSDKKPALTWGVAHSFYKHMKHVRKASQATKPSQLKVGDVLNADFEKDGKIDHTVVISKIKDGIIYATYHTSDNKDKPINDWFELYNVYGWKMDTAK</sequence>
<evidence type="ECO:0000256" key="2">
    <source>
        <dbReference type="SAM" id="SignalP"/>
    </source>
</evidence>
<evidence type="ECO:0000313" key="4">
    <source>
        <dbReference type="EMBL" id="SDW16113.1"/>
    </source>
</evidence>
<feature type="compositionally biased region" description="Polar residues" evidence="1">
    <location>
        <begin position="219"/>
        <end position="239"/>
    </location>
</feature>
<dbReference type="PANTHER" id="PTHR40032">
    <property type="entry name" value="EXPORTED PROTEIN-RELATED"/>
    <property type="match status" value="1"/>
</dbReference>
<name>A0A1H2R9G3_9BACL</name>
<proteinExistence type="predicted"/>
<feature type="region of interest" description="Disordered" evidence="1">
    <location>
        <begin position="173"/>
        <end position="302"/>
    </location>
</feature>
<dbReference type="Proteomes" id="UP000198534">
    <property type="component" value="Unassembled WGS sequence"/>
</dbReference>
<keyword evidence="5" id="KW-1185">Reference proteome</keyword>
<dbReference type="EMBL" id="FNNQ01000001">
    <property type="protein sequence ID" value="SDW16113.1"/>
    <property type="molecule type" value="Genomic_DNA"/>
</dbReference>
<dbReference type="OrthoDB" id="9812429at2"/>
<reference evidence="4 5" key="1">
    <citation type="submission" date="2016-10" db="EMBL/GenBank/DDBJ databases">
        <authorList>
            <person name="de Groot N.N."/>
        </authorList>
    </citation>
    <scope>NUCLEOTIDE SEQUENCE [LARGE SCALE GENOMIC DNA]</scope>
    <source>
        <strain evidence="4 5">DSM 45610</strain>
    </source>
</reference>
<feature type="chain" id="PRO_5039713394" evidence="2">
    <location>
        <begin position="34"/>
        <end position="464"/>
    </location>
</feature>
<protein>
    <submittedName>
        <fullName evidence="4">Putative amidase domain-containing protein</fullName>
    </submittedName>
</protein>
<dbReference type="AlphaFoldDB" id="A0A1H2R9G3"/>
<dbReference type="InterPro" id="IPR024301">
    <property type="entry name" value="Amidase_6"/>
</dbReference>
<feature type="compositionally biased region" description="Low complexity" evidence="1">
    <location>
        <begin position="249"/>
        <end position="282"/>
    </location>
</feature>
<dbReference type="Pfam" id="PF12671">
    <property type="entry name" value="Amidase_6"/>
    <property type="match status" value="1"/>
</dbReference>
<dbReference type="RefSeq" id="WP_091735331.1">
    <property type="nucleotide sequence ID" value="NZ_FNNQ01000001.1"/>
</dbReference>
<feature type="compositionally biased region" description="Basic and acidic residues" evidence="1">
    <location>
        <begin position="47"/>
        <end position="78"/>
    </location>
</feature>
<evidence type="ECO:0000313" key="5">
    <source>
        <dbReference type="Proteomes" id="UP000198534"/>
    </source>
</evidence>
<evidence type="ECO:0000256" key="1">
    <source>
        <dbReference type="SAM" id="MobiDB-lite"/>
    </source>
</evidence>
<dbReference type="STRING" id="1048340.SAMN05444487_101417"/>
<feature type="region of interest" description="Disordered" evidence="1">
    <location>
        <begin position="39"/>
        <end position="108"/>
    </location>
</feature>